<feature type="transmembrane region" description="Helical" evidence="1">
    <location>
        <begin position="366"/>
        <end position="383"/>
    </location>
</feature>
<keyword evidence="1" id="KW-0472">Membrane</keyword>
<name>A0A2D0N7R7_FLAN2</name>
<keyword evidence="3" id="KW-1185">Reference proteome</keyword>
<proteinExistence type="predicted"/>
<feature type="transmembrane region" description="Helical" evidence="1">
    <location>
        <begin position="82"/>
        <end position="99"/>
    </location>
</feature>
<accession>A0A2D0N7R7</accession>
<feature type="transmembrane region" description="Helical" evidence="1">
    <location>
        <begin position="282"/>
        <end position="300"/>
    </location>
</feature>
<keyword evidence="1" id="KW-1133">Transmembrane helix</keyword>
<reference evidence="2 3" key="1">
    <citation type="submission" date="2017-10" db="EMBL/GenBank/DDBJ databases">
        <title>The draft genome sequence of Lewinella nigricans NBRC 102662.</title>
        <authorList>
            <person name="Wang K."/>
        </authorList>
    </citation>
    <scope>NUCLEOTIDE SEQUENCE [LARGE SCALE GENOMIC DNA]</scope>
    <source>
        <strain evidence="2 3">NBRC 102662</strain>
    </source>
</reference>
<feature type="transmembrane region" description="Helical" evidence="1">
    <location>
        <begin position="343"/>
        <end position="359"/>
    </location>
</feature>
<feature type="transmembrane region" description="Helical" evidence="1">
    <location>
        <begin position="136"/>
        <end position="154"/>
    </location>
</feature>
<comment type="caution">
    <text evidence="2">The sequence shown here is derived from an EMBL/GenBank/DDBJ whole genome shotgun (WGS) entry which is preliminary data.</text>
</comment>
<keyword evidence="1" id="KW-0812">Transmembrane</keyword>
<protein>
    <recommendedName>
        <fullName evidence="4">Glycosyltransferase RgtA/B/C/D-like domain-containing protein</fullName>
    </recommendedName>
</protein>
<evidence type="ECO:0000313" key="2">
    <source>
        <dbReference type="EMBL" id="PHN04179.1"/>
    </source>
</evidence>
<dbReference type="EMBL" id="PDUD01000027">
    <property type="protein sequence ID" value="PHN04179.1"/>
    <property type="molecule type" value="Genomic_DNA"/>
</dbReference>
<dbReference type="OrthoDB" id="649136at2"/>
<feature type="transmembrane region" description="Helical" evidence="1">
    <location>
        <begin position="312"/>
        <end position="331"/>
    </location>
</feature>
<evidence type="ECO:0000313" key="3">
    <source>
        <dbReference type="Proteomes" id="UP000223913"/>
    </source>
</evidence>
<sequence length="539" mass="62294">MKSINWQWLGLAIAAVILQLLYLPTRLAGFVTDFTGLAERIETHGAAGIPGSFGFPALQPVSSVFYYFFYHSYSLEGWGWHLSMTLLHTINAALLFFLVRRLLGSGTERSAQLPAAAGALLFLFSPYATEVIVWRVGFHYLLVTTLLLGMLWHISRWLETPKATIFWTILGLQIAALLTYELAVIAPILGLILILWQHRRGELKEALYRLTIPQFSLVGLYFVGNRALLGSWIGHYGSEVHLQFPLGDMIANVGRYFVKMAAFSRYWPHPWKESVAVWLRQPFGLILLTLLSLGLLAWMFRSFRHVDRRAQLTWAFGLATFIALVPVLNLYFNYLLHIENDRYGYLPALFFYPAWVALLSRLPRGLYYFLTGVYLFISIGLLQRTNLYWAQSTRVYRTLLDDFPAYDRDSCYLLNLPDNLQGAPMFRDFSGKDRAFADALQYVKRQPYSGVLEEVVQYNMVFPTDGVLVEPDSNDLKVTFRQWGNWWWRRGIGASSYRDSSFIFHNEGHHYRLEWRDRPRAAAILYQDGSNWHSWTQQE</sequence>
<evidence type="ECO:0008006" key="4">
    <source>
        <dbReference type="Google" id="ProtNLM"/>
    </source>
</evidence>
<dbReference type="AlphaFoldDB" id="A0A2D0N7R7"/>
<dbReference type="RefSeq" id="WP_099152564.1">
    <property type="nucleotide sequence ID" value="NZ_PDUD01000027.1"/>
</dbReference>
<feature type="transmembrane region" description="Helical" evidence="1">
    <location>
        <begin position="166"/>
        <end position="194"/>
    </location>
</feature>
<gene>
    <name evidence="2" type="ORF">CRP01_23585</name>
</gene>
<evidence type="ECO:0000256" key="1">
    <source>
        <dbReference type="SAM" id="Phobius"/>
    </source>
</evidence>
<organism evidence="2 3">
    <name type="scientific">Flavilitoribacter nigricans (strain ATCC 23147 / DSM 23189 / NBRC 102662 / NCIMB 1420 / SS-2)</name>
    <name type="common">Lewinella nigricans</name>
    <dbReference type="NCBI Taxonomy" id="1122177"/>
    <lineage>
        <taxon>Bacteria</taxon>
        <taxon>Pseudomonadati</taxon>
        <taxon>Bacteroidota</taxon>
        <taxon>Saprospiria</taxon>
        <taxon>Saprospirales</taxon>
        <taxon>Lewinellaceae</taxon>
        <taxon>Flavilitoribacter</taxon>
    </lineage>
</organism>
<dbReference type="Proteomes" id="UP000223913">
    <property type="component" value="Unassembled WGS sequence"/>
</dbReference>